<dbReference type="eggNOG" id="arCOG00470">
    <property type="taxonomic scope" value="Archaea"/>
</dbReference>
<keyword evidence="4 7" id="KW-0547">Nucleotide-binding</keyword>
<evidence type="ECO:0000259" key="8">
    <source>
        <dbReference type="SMART" id="SM00382"/>
    </source>
</evidence>
<feature type="domain" description="AAA+ ATPase" evidence="8">
    <location>
        <begin position="42"/>
        <end position="164"/>
    </location>
</feature>
<dbReference type="InterPro" id="IPR003959">
    <property type="entry name" value="ATPase_AAA_core"/>
</dbReference>
<feature type="binding site" evidence="7">
    <location>
        <begin position="50"/>
        <end position="57"/>
    </location>
    <ligand>
        <name>ATP</name>
        <dbReference type="ChEBI" id="CHEBI:30616"/>
    </ligand>
</feature>
<dbReference type="GO" id="GO:0006260">
    <property type="term" value="P:DNA replication"/>
    <property type="evidence" value="ECO:0007669"/>
    <property type="project" value="UniProtKB-UniRule"/>
</dbReference>
<keyword evidence="5 7" id="KW-0067">ATP-binding</keyword>
<dbReference type="PANTHER" id="PTHR23389:SF6">
    <property type="entry name" value="REPLICATION FACTOR C SUBUNIT 1"/>
    <property type="match status" value="1"/>
</dbReference>
<accession>A8MD97</accession>
<evidence type="ECO:0000256" key="7">
    <source>
        <dbReference type="HAMAP-Rule" id="MF_01508"/>
    </source>
</evidence>
<dbReference type="PANTHER" id="PTHR23389">
    <property type="entry name" value="CHROMOSOME TRANSMISSION FIDELITY FACTOR 18"/>
    <property type="match status" value="1"/>
</dbReference>
<dbReference type="GO" id="GO:0003689">
    <property type="term" value="F:DNA clamp loader activity"/>
    <property type="evidence" value="ECO:0007669"/>
    <property type="project" value="UniProtKB-UniRule"/>
</dbReference>
<dbReference type="Pfam" id="PF21960">
    <property type="entry name" value="RCF1-5-like_lid"/>
    <property type="match status" value="1"/>
</dbReference>
<protein>
    <recommendedName>
        <fullName evidence="2 7">Replication factor C large subunit</fullName>
        <shortName evidence="7">RFC large subunit</shortName>
    </recommendedName>
    <alternativeName>
        <fullName evidence="6 7">Clamp loader large subunit</fullName>
    </alternativeName>
</protein>
<dbReference type="GO" id="GO:0005524">
    <property type="term" value="F:ATP binding"/>
    <property type="evidence" value="ECO:0007669"/>
    <property type="project" value="UniProtKB-UniRule"/>
</dbReference>
<dbReference type="GO" id="GO:0016887">
    <property type="term" value="F:ATP hydrolysis activity"/>
    <property type="evidence" value="ECO:0007669"/>
    <property type="project" value="InterPro"/>
</dbReference>
<dbReference type="SMART" id="SM00382">
    <property type="entry name" value="AAA"/>
    <property type="match status" value="1"/>
</dbReference>
<gene>
    <name evidence="7" type="primary">rfcL</name>
    <name evidence="9" type="ordered locus">Cmaq_0920</name>
</gene>
<keyword evidence="3 7" id="KW-0235">DNA replication</keyword>
<sequence>MSTRRLPWFEKYRPRSLKDIVNQEEVKKTMEDWISKWLSGKEKRAILLSGPPGTGKTTMVHALAYDYGLELYEMNASDVRTASRIRETIGKALTQGSLFGFRGKLVLFDEVDGINVRADQGGIYEIVDIVKEAKVPIAMTANDPWDPKLRPLRDICVVVQVKPLKNRDIIEMLRRICNAEKVKCEEDALRLIAESSMGDMRSAINDLQTVAETGPVTRERVSLLSSRAHQYDMFRMVDMVLKANTVASATGVTRLPSFDWESFLLWLVENAAVAYSSSLVAMSDAYDNLSRADVLRGIMNNRQEWELMPYVLELMTSGVALVRDKPKLPFFIRGMRFPEKIRLLARTKEIRDTRDHIMHMLRVQLHESTSVIIRDYLPLIRTLIENNGKVIEVLAKSLGVSERSIKLIISPETVEEQE</sequence>
<dbReference type="InterPro" id="IPR003593">
    <property type="entry name" value="AAA+_ATPase"/>
</dbReference>
<evidence type="ECO:0000256" key="2">
    <source>
        <dbReference type="ARBA" id="ARBA00014793"/>
    </source>
</evidence>
<dbReference type="OrthoDB" id="8658at2157"/>
<dbReference type="SUPFAM" id="SSF52540">
    <property type="entry name" value="P-loop containing nucleoside triphosphate hydrolases"/>
    <property type="match status" value="1"/>
</dbReference>
<dbReference type="NCBIfam" id="NF003229">
    <property type="entry name" value="PRK04195.1-5"/>
    <property type="match status" value="1"/>
</dbReference>
<dbReference type="STRING" id="397948.Cmaq_0920"/>
<dbReference type="HAMAP" id="MF_01508">
    <property type="entry name" value="RfcL"/>
    <property type="match status" value="1"/>
</dbReference>
<dbReference type="GeneID" id="5710307"/>
<name>A8MD97_CALMQ</name>
<dbReference type="EMBL" id="CP000852">
    <property type="protein sequence ID" value="ABW01753.1"/>
    <property type="molecule type" value="Genomic_DNA"/>
</dbReference>
<reference evidence="9 10" key="1">
    <citation type="submission" date="2007-10" db="EMBL/GenBank/DDBJ databases">
        <title>Complete sequence of Caldivirga maquilingensis IC-167.</title>
        <authorList>
            <consortium name="US DOE Joint Genome Institute"/>
            <person name="Copeland A."/>
            <person name="Lucas S."/>
            <person name="Lapidus A."/>
            <person name="Barry K."/>
            <person name="Glavina del Rio T."/>
            <person name="Dalin E."/>
            <person name="Tice H."/>
            <person name="Pitluck S."/>
            <person name="Saunders E."/>
            <person name="Brettin T."/>
            <person name="Bruce D."/>
            <person name="Detter J.C."/>
            <person name="Han C."/>
            <person name="Schmutz J."/>
            <person name="Larimer F."/>
            <person name="Land M."/>
            <person name="Hauser L."/>
            <person name="Kyrpides N."/>
            <person name="Ivanova N."/>
            <person name="Biddle J.F."/>
            <person name="Zhang Z."/>
            <person name="Fitz-Gibbon S.T."/>
            <person name="Lowe T.M."/>
            <person name="Saltikov C."/>
            <person name="House C.H."/>
            <person name="Richardson P."/>
        </authorList>
    </citation>
    <scope>NUCLEOTIDE SEQUENCE [LARGE SCALE GENOMIC DNA]</scope>
    <source>
        <strain evidence="10">ATCC 700844 / DSM 13496 / JCM 10307 / IC-167</strain>
    </source>
</reference>
<comment type="subunit">
    <text evidence="7">Heteromultimer composed of small subunits (RfcS) and large subunits (RfcL).</text>
</comment>
<dbReference type="InterPro" id="IPR047854">
    <property type="entry name" value="RFC_lid"/>
</dbReference>
<keyword evidence="10" id="KW-1185">Reference proteome</keyword>
<organism evidence="9 10">
    <name type="scientific">Caldivirga maquilingensis (strain ATCC 700844 / DSM 13496 / JCM 10307 / IC-167)</name>
    <dbReference type="NCBI Taxonomy" id="397948"/>
    <lineage>
        <taxon>Archaea</taxon>
        <taxon>Thermoproteota</taxon>
        <taxon>Thermoprotei</taxon>
        <taxon>Thermoproteales</taxon>
        <taxon>Thermoproteaceae</taxon>
        <taxon>Caldivirga</taxon>
    </lineage>
</organism>
<comment type="similarity">
    <text evidence="1 7">Belongs to the activator 1 small subunits family. RfcL subfamily.</text>
</comment>
<dbReference type="InterPro" id="IPR023935">
    <property type="entry name" value="Rep_factor-C_lsu"/>
</dbReference>
<comment type="function">
    <text evidence="7">Part of the RFC clamp loader complex which loads the PCNA sliding clamp onto DNA.</text>
</comment>
<dbReference type="CDD" id="cd00009">
    <property type="entry name" value="AAA"/>
    <property type="match status" value="1"/>
</dbReference>
<dbReference type="Gene3D" id="3.40.50.300">
    <property type="entry name" value="P-loop containing nucleotide triphosphate hydrolases"/>
    <property type="match status" value="1"/>
</dbReference>
<dbReference type="HOGENOM" id="CLU_027255_1_1_2"/>
<dbReference type="InterPro" id="IPR027417">
    <property type="entry name" value="P-loop_NTPase"/>
</dbReference>
<evidence type="ECO:0000256" key="1">
    <source>
        <dbReference type="ARBA" id="ARBA00006878"/>
    </source>
</evidence>
<dbReference type="AlphaFoldDB" id="A8MD97"/>
<dbReference type="Pfam" id="PF00004">
    <property type="entry name" value="AAA"/>
    <property type="match status" value="1"/>
</dbReference>
<dbReference type="Gene3D" id="1.10.8.60">
    <property type="match status" value="1"/>
</dbReference>
<evidence type="ECO:0000256" key="5">
    <source>
        <dbReference type="ARBA" id="ARBA00022840"/>
    </source>
</evidence>
<proteinExistence type="inferred from homology"/>
<dbReference type="RefSeq" id="WP_012185972.1">
    <property type="nucleotide sequence ID" value="NC_009954.1"/>
</dbReference>
<evidence type="ECO:0000313" key="10">
    <source>
        <dbReference type="Proteomes" id="UP000001137"/>
    </source>
</evidence>
<evidence type="ECO:0000256" key="6">
    <source>
        <dbReference type="ARBA" id="ARBA00032141"/>
    </source>
</evidence>
<evidence type="ECO:0000256" key="4">
    <source>
        <dbReference type="ARBA" id="ARBA00022741"/>
    </source>
</evidence>
<evidence type="ECO:0000256" key="3">
    <source>
        <dbReference type="ARBA" id="ARBA00022705"/>
    </source>
</evidence>
<dbReference type="CDD" id="cd18140">
    <property type="entry name" value="HLD_clamp_RFC"/>
    <property type="match status" value="1"/>
</dbReference>
<dbReference type="Proteomes" id="UP000001137">
    <property type="component" value="Chromosome"/>
</dbReference>
<dbReference type="KEGG" id="cma:Cmaq_0920"/>
<evidence type="ECO:0000313" key="9">
    <source>
        <dbReference type="EMBL" id="ABW01753.1"/>
    </source>
</evidence>